<keyword evidence="1" id="KW-0732">Signal</keyword>
<feature type="chain" id="PRO_5027038786" description="Homogentisate 1,2-dioxygenase" evidence="1">
    <location>
        <begin position="20"/>
        <end position="163"/>
    </location>
</feature>
<organism evidence="2">
    <name type="scientific">uncultured Sphingomonadaceae bacterium</name>
    <dbReference type="NCBI Taxonomy" id="169976"/>
    <lineage>
        <taxon>Bacteria</taxon>
        <taxon>Pseudomonadati</taxon>
        <taxon>Pseudomonadota</taxon>
        <taxon>Alphaproteobacteria</taxon>
        <taxon>Sphingomonadales</taxon>
        <taxon>Sphingomonadaceae</taxon>
        <taxon>environmental samples</taxon>
    </lineage>
</organism>
<gene>
    <name evidence="2" type="ORF">AVDCRST_MAG91-2400</name>
</gene>
<evidence type="ECO:0000256" key="1">
    <source>
        <dbReference type="SAM" id="SignalP"/>
    </source>
</evidence>
<evidence type="ECO:0000313" key="2">
    <source>
        <dbReference type="EMBL" id="CAA9524287.1"/>
    </source>
</evidence>
<dbReference type="AlphaFoldDB" id="A0A6J4TIQ1"/>
<name>A0A6J4TIQ1_9SPHN</name>
<evidence type="ECO:0008006" key="3">
    <source>
        <dbReference type="Google" id="ProtNLM"/>
    </source>
</evidence>
<feature type="signal peptide" evidence="1">
    <location>
        <begin position="1"/>
        <end position="19"/>
    </location>
</feature>
<protein>
    <recommendedName>
        <fullName evidence="3">Homogentisate 1,2-dioxygenase</fullName>
    </recommendedName>
</protein>
<accession>A0A6J4TIQ1</accession>
<sequence length="163" mass="16799">MKRMLAGLLLGSLSTVGGAQDAPKPACAAVDAGLPDDLVVWKDRASLAGSRLAVGRAMTVRLRPIAAVQYAAPPERPGAAGTYGATLTLDVARAGTYRVALSDRAWVDLVATGRTIASTAHGHGPACSSIRKIVSFPLRPGRHTLQLGGNAKDRIAVLVTPAQ</sequence>
<dbReference type="EMBL" id="CADCVX010000434">
    <property type="protein sequence ID" value="CAA9524287.1"/>
    <property type="molecule type" value="Genomic_DNA"/>
</dbReference>
<reference evidence="2" key="1">
    <citation type="submission" date="2020-02" db="EMBL/GenBank/DDBJ databases">
        <authorList>
            <person name="Meier V. D."/>
        </authorList>
    </citation>
    <scope>NUCLEOTIDE SEQUENCE</scope>
    <source>
        <strain evidence="2">AVDCRST_MAG91</strain>
    </source>
</reference>
<proteinExistence type="predicted"/>